<evidence type="ECO:0000256" key="4">
    <source>
        <dbReference type="ARBA" id="ARBA00022989"/>
    </source>
</evidence>
<dbReference type="GO" id="GO:0015179">
    <property type="term" value="F:L-amino acid transmembrane transporter activity"/>
    <property type="evidence" value="ECO:0007669"/>
    <property type="project" value="TreeGrafter"/>
</dbReference>
<keyword evidence="10" id="KW-1185">Reference proteome</keyword>
<keyword evidence="5 7" id="KW-0472">Membrane</keyword>
<evidence type="ECO:0000256" key="1">
    <source>
        <dbReference type="ARBA" id="ARBA00004141"/>
    </source>
</evidence>
<feature type="transmembrane region" description="Helical" evidence="7">
    <location>
        <begin position="363"/>
        <end position="386"/>
    </location>
</feature>
<evidence type="ECO:0000313" key="10">
    <source>
        <dbReference type="Proteomes" id="UP000245946"/>
    </source>
</evidence>
<name>A0A316ZAZ6_9BASI</name>
<evidence type="ECO:0000259" key="8">
    <source>
        <dbReference type="Pfam" id="PF01490"/>
    </source>
</evidence>
<feature type="transmembrane region" description="Helical" evidence="7">
    <location>
        <begin position="330"/>
        <end position="351"/>
    </location>
</feature>
<evidence type="ECO:0000256" key="2">
    <source>
        <dbReference type="ARBA" id="ARBA00008066"/>
    </source>
</evidence>
<organism evidence="9 10">
    <name type="scientific">Tilletiopsis washingtonensis</name>
    <dbReference type="NCBI Taxonomy" id="58919"/>
    <lineage>
        <taxon>Eukaryota</taxon>
        <taxon>Fungi</taxon>
        <taxon>Dikarya</taxon>
        <taxon>Basidiomycota</taxon>
        <taxon>Ustilaginomycotina</taxon>
        <taxon>Exobasidiomycetes</taxon>
        <taxon>Entylomatales</taxon>
        <taxon>Entylomatales incertae sedis</taxon>
        <taxon>Tilletiopsis</taxon>
    </lineage>
</organism>
<feature type="compositionally biased region" description="Basic and acidic residues" evidence="6">
    <location>
        <begin position="78"/>
        <end position="94"/>
    </location>
</feature>
<accession>A0A316ZAZ6</accession>
<feature type="transmembrane region" description="Helical" evidence="7">
    <location>
        <begin position="478"/>
        <end position="503"/>
    </location>
</feature>
<dbReference type="STRING" id="58919.A0A316ZAZ6"/>
<gene>
    <name evidence="9" type="ORF">FA09DRAFT_54084</name>
</gene>
<reference evidence="9 10" key="1">
    <citation type="journal article" date="2018" name="Mol. Biol. Evol.">
        <title>Broad Genomic Sampling Reveals a Smut Pathogenic Ancestry of the Fungal Clade Ustilaginomycotina.</title>
        <authorList>
            <person name="Kijpornyongpan T."/>
            <person name="Mondo S.J."/>
            <person name="Barry K."/>
            <person name="Sandor L."/>
            <person name="Lee J."/>
            <person name="Lipzen A."/>
            <person name="Pangilinan J."/>
            <person name="LaButti K."/>
            <person name="Hainaut M."/>
            <person name="Henrissat B."/>
            <person name="Grigoriev I.V."/>
            <person name="Spatafora J.W."/>
            <person name="Aime M.C."/>
        </authorList>
    </citation>
    <scope>NUCLEOTIDE SEQUENCE [LARGE SCALE GENOMIC DNA]</scope>
    <source>
        <strain evidence="9 10">MCA 4186</strain>
    </source>
</reference>
<feature type="domain" description="Amino acid transporter transmembrane" evidence="8">
    <location>
        <begin position="141"/>
        <end position="539"/>
    </location>
</feature>
<evidence type="ECO:0000256" key="3">
    <source>
        <dbReference type="ARBA" id="ARBA00022692"/>
    </source>
</evidence>
<dbReference type="GO" id="GO:0016020">
    <property type="term" value="C:membrane"/>
    <property type="evidence" value="ECO:0007669"/>
    <property type="project" value="UniProtKB-SubCell"/>
</dbReference>
<feature type="transmembrane region" description="Helical" evidence="7">
    <location>
        <begin position="406"/>
        <end position="429"/>
    </location>
</feature>
<evidence type="ECO:0000313" key="9">
    <source>
        <dbReference type="EMBL" id="PWN97435.1"/>
    </source>
</evidence>
<feature type="transmembrane region" description="Helical" evidence="7">
    <location>
        <begin position="206"/>
        <end position="228"/>
    </location>
</feature>
<dbReference type="EMBL" id="KZ819295">
    <property type="protein sequence ID" value="PWN97435.1"/>
    <property type="molecule type" value="Genomic_DNA"/>
</dbReference>
<comment type="similarity">
    <text evidence="2">Belongs to the amino acid/polyamine transporter 2 family.</text>
</comment>
<dbReference type="RefSeq" id="XP_025597714.1">
    <property type="nucleotide sequence ID" value="XM_025745708.1"/>
</dbReference>
<comment type="subcellular location">
    <subcellularLocation>
        <location evidence="1">Membrane</location>
        <topology evidence="1">Multi-pass membrane protein</topology>
    </subcellularLocation>
</comment>
<feature type="transmembrane region" description="Helical" evidence="7">
    <location>
        <begin position="147"/>
        <end position="167"/>
    </location>
</feature>
<feature type="transmembrane region" description="Helical" evidence="7">
    <location>
        <begin position="256"/>
        <end position="273"/>
    </location>
</feature>
<dbReference type="PANTHER" id="PTHR22950">
    <property type="entry name" value="AMINO ACID TRANSPORTER"/>
    <property type="match status" value="1"/>
</dbReference>
<dbReference type="Proteomes" id="UP000245946">
    <property type="component" value="Unassembled WGS sequence"/>
</dbReference>
<feature type="transmembrane region" description="Helical" evidence="7">
    <location>
        <begin position="515"/>
        <end position="538"/>
    </location>
</feature>
<feature type="transmembrane region" description="Helical" evidence="7">
    <location>
        <begin position="450"/>
        <end position="472"/>
    </location>
</feature>
<evidence type="ECO:0000256" key="5">
    <source>
        <dbReference type="ARBA" id="ARBA00023136"/>
    </source>
</evidence>
<protein>
    <recommendedName>
        <fullName evidence="8">Amino acid transporter transmembrane domain-containing protein</fullName>
    </recommendedName>
</protein>
<dbReference type="InterPro" id="IPR013057">
    <property type="entry name" value="AA_transpt_TM"/>
</dbReference>
<evidence type="ECO:0000256" key="7">
    <source>
        <dbReference type="SAM" id="Phobius"/>
    </source>
</evidence>
<dbReference type="GeneID" id="37273252"/>
<proteinExistence type="inferred from homology"/>
<dbReference type="OrthoDB" id="294730at2759"/>
<dbReference type="PANTHER" id="PTHR22950:SF8">
    <property type="entry name" value="AMINO ACID TRANSPORTER (EUROFUNG)"/>
    <property type="match status" value="1"/>
</dbReference>
<evidence type="ECO:0000256" key="6">
    <source>
        <dbReference type="SAM" id="MobiDB-lite"/>
    </source>
</evidence>
<feature type="region of interest" description="Disordered" evidence="6">
    <location>
        <begin position="59"/>
        <end position="102"/>
    </location>
</feature>
<keyword evidence="3 7" id="KW-0812">Transmembrane</keyword>
<sequence>MADHISIVRTLSVRERTEVLRERTFSVLGRVSTSVRNSFNELRRSSNQISVHSPIDAETRLSISTRRPRRVRSGLHPDAGHSEKSGEKGGKSGKGEQGQDEDGVSTLDYVSAVYSRRSRPDSPSIYSNEEEGDDVRARLHSLSWPRLTMCLAVEAVGLGCLGLPAAYATLGMVPALLVTAFLGILSMWCGVLVGEASLLHPGVRDFARLGFLVAGKAGAVITGLWLILDLGFGTSGKMLTGVLALEEISGGKSCKIIYGLVSLLVCTLLALPTSFSDIAFLGYVDCVSIMSAVILTIAAAGHDAAARPGGFSAGTWVAFRTENPPSLAEAMLAVSNICYCFGAAQCIPTMMAQLSKPREYKKAVITLGTFMLVLYTFIGAVTYYFIGEGVRSPALLSNSPLVSKISFGLALPVIFISGAINTTCASQFLHDKICGDGDNRLDKAERSRMCYVIWVSLVVGLSLIAWVTAVSVPSFSGMLGLIAALTISFFSFTAPALIWFKLLKDERPWYVGSNLWNALFHGAVVLVGLFIMGAGTWASALELMHTWSNGKLWVC</sequence>
<feature type="transmembrane region" description="Helical" evidence="7">
    <location>
        <begin position="173"/>
        <end position="194"/>
    </location>
</feature>
<keyword evidence="4 7" id="KW-1133">Transmembrane helix</keyword>
<dbReference type="AlphaFoldDB" id="A0A316ZAZ6"/>
<feature type="transmembrane region" description="Helical" evidence="7">
    <location>
        <begin position="280"/>
        <end position="301"/>
    </location>
</feature>
<dbReference type="Pfam" id="PF01490">
    <property type="entry name" value="Aa_trans"/>
    <property type="match status" value="1"/>
</dbReference>